<protein>
    <recommendedName>
        <fullName evidence="3">F-box domain-containing protein</fullName>
    </recommendedName>
</protein>
<keyword evidence="2" id="KW-1185">Reference proteome</keyword>
<organism evidence="1 2">
    <name type="scientific">Mycena albidolilacea</name>
    <dbReference type="NCBI Taxonomy" id="1033008"/>
    <lineage>
        <taxon>Eukaryota</taxon>
        <taxon>Fungi</taxon>
        <taxon>Dikarya</taxon>
        <taxon>Basidiomycota</taxon>
        <taxon>Agaricomycotina</taxon>
        <taxon>Agaricomycetes</taxon>
        <taxon>Agaricomycetidae</taxon>
        <taxon>Agaricales</taxon>
        <taxon>Marasmiineae</taxon>
        <taxon>Mycenaceae</taxon>
        <taxon>Mycena</taxon>
    </lineage>
</organism>
<dbReference type="EMBL" id="JARIHO010000090">
    <property type="protein sequence ID" value="KAJ7306912.1"/>
    <property type="molecule type" value="Genomic_DNA"/>
</dbReference>
<sequence>MNGPSSSLPCSCGFPHTPEIPPPIPPLFGTNPLLMHNDPPDDSQIPGIVEFLARAKDRVHSLDHKISALIQEREAIAEDIRSHTAVISTFRRLPTEILCRIFLMTLGPQAHMELPCIPWSLALVSQRWRDVAIVLTSLWSSFGVHTSRYQDRDGKARDPDDSPEALERIREQLRRAGRASLHVTIAGKFKILPKTLDALRDSCERWETLSVEKTSHYLDEIQGRLHMLRRMHVAHGRWDWSAGPITFDFSAPSGAYRYAAEPHHIHDPLKSRLVAWETLTRYDGPVNEQSLRNLTEQATRLVECRLIFDTRKDGNVLDLPRTRNVSSLHHLRSLCVSTTACLEHIQSPGLQEFVVDGYARYLKGEETDIIDFLMRSACTLLRLSLFNFEATLALLQVIPALTELTIECGRREVLMSLIQNMLPVAGGPQILPNLTAISLGDFPSFLLAPAVEMVSARFHKANGCSQLRFFGTIMDASNGWSDRRFLHTDTVNHLAALQSAGLQLCFVKNWSKYSKVRATDPYSIRRCAEYDGLLTNRIWEE</sequence>
<reference evidence="1" key="1">
    <citation type="submission" date="2023-03" db="EMBL/GenBank/DDBJ databases">
        <title>Massive genome expansion in bonnet fungi (Mycena s.s.) driven by repeated elements and novel gene families across ecological guilds.</title>
        <authorList>
            <consortium name="Lawrence Berkeley National Laboratory"/>
            <person name="Harder C.B."/>
            <person name="Miyauchi S."/>
            <person name="Viragh M."/>
            <person name="Kuo A."/>
            <person name="Thoen E."/>
            <person name="Andreopoulos B."/>
            <person name="Lu D."/>
            <person name="Skrede I."/>
            <person name="Drula E."/>
            <person name="Henrissat B."/>
            <person name="Morin E."/>
            <person name="Kohler A."/>
            <person name="Barry K."/>
            <person name="LaButti K."/>
            <person name="Morin E."/>
            <person name="Salamov A."/>
            <person name="Lipzen A."/>
            <person name="Mereny Z."/>
            <person name="Hegedus B."/>
            <person name="Baldrian P."/>
            <person name="Stursova M."/>
            <person name="Weitz H."/>
            <person name="Taylor A."/>
            <person name="Grigoriev I.V."/>
            <person name="Nagy L.G."/>
            <person name="Martin F."/>
            <person name="Kauserud H."/>
        </authorList>
    </citation>
    <scope>NUCLEOTIDE SEQUENCE</scope>
    <source>
        <strain evidence="1">CBHHK002</strain>
    </source>
</reference>
<accession>A0AAD6Z4J2</accession>
<evidence type="ECO:0008006" key="3">
    <source>
        <dbReference type="Google" id="ProtNLM"/>
    </source>
</evidence>
<proteinExistence type="predicted"/>
<comment type="caution">
    <text evidence="1">The sequence shown here is derived from an EMBL/GenBank/DDBJ whole genome shotgun (WGS) entry which is preliminary data.</text>
</comment>
<dbReference type="Proteomes" id="UP001218218">
    <property type="component" value="Unassembled WGS sequence"/>
</dbReference>
<gene>
    <name evidence="1" type="ORF">DFH08DRAFT_512905</name>
</gene>
<name>A0AAD6Z4J2_9AGAR</name>
<evidence type="ECO:0000313" key="2">
    <source>
        <dbReference type="Proteomes" id="UP001218218"/>
    </source>
</evidence>
<dbReference type="AlphaFoldDB" id="A0AAD6Z4J2"/>
<evidence type="ECO:0000313" key="1">
    <source>
        <dbReference type="EMBL" id="KAJ7306912.1"/>
    </source>
</evidence>